<dbReference type="InterPro" id="IPR046338">
    <property type="entry name" value="GAIN_dom_sf"/>
</dbReference>
<evidence type="ECO:0000313" key="9">
    <source>
        <dbReference type="EMBL" id="CAI9718376.1"/>
    </source>
</evidence>
<dbReference type="GO" id="GO:0004930">
    <property type="term" value="F:G protein-coupled receptor activity"/>
    <property type="evidence" value="ECO:0007669"/>
    <property type="project" value="InterPro"/>
</dbReference>
<dbReference type="SMART" id="SM00303">
    <property type="entry name" value="GPS"/>
    <property type="match status" value="1"/>
</dbReference>
<proteinExistence type="predicted"/>
<protein>
    <submittedName>
        <fullName evidence="9">Adhesion G-protein coupled receptor G6-like</fullName>
    </submittedName>
</protein>
<organism evidence="9 10">
    <name type="scientific">Octopus vulgaris</name>
    <name type="common">Common octopus</name>
    <dbReference type="NCBI Taxonomy" id="6645"/>
    <lineage>
        <taxon>Eukaryota</taxon>
        <taxon>Metazoa</taxon>
        <taxon>Spiralia</taxon>
        <taxon>Lophotrochozoa</taxon>
        <taxon>Mollusca</taxon>
        <taxon>Cephalopoda</taxon>
        <taxon>Coleoidea</taxon>
        <taxon>Octopodiformes</taxon>
        <taxon>Octopoda</taxon>
        <taxon>Incirrata</taxon>
        <taxon>Octopodidae</taxon>
        <taxon>Octopus</taxon>
    </lineage>
</organism>
<feature type="transmembrane region" description="Helical" evidence="7">
    <location>
        <begin position="287"/>
        <end position="306"/>
    </location>
</feature>
<sequence>MHRARNGGESSYSTALDLGIPTSPSNTTQKCKLFTGVWQKPKMSLCNNTEWITQKLKDIDGQDINEGNIEKFSRQLRNISEKSLYFKEEDFNLAVDIHEKMVPLISRVSTNITLNNILLSINNMEDTPERILNGAEQAGRSVTRMLDIIETIPDQISLEEQQVTVLYSNLGIGVIKVENDTFNGSSFGVLPGNPETKAKTLVIQTSSTKEYNKSTSHIISANIPNIQITNLNEPVTVSFSSVYQNQQCAYWDESSDQKPRWSTNGCKTSTYVPGEKVVCSCNHLTSFTLLAVAALLHYSLTATVMWMGIEAFHDYTDYKNLELNEKYFMIVSSILAWGLPAVITLAVNYTNNYISVAQVLSWLLAFLAFDESAEVFDNLFGDKLRSDDRRIMRMQGVKVVRKRG</sequence>
<reference evidence="9" key="1">
    <citation type="submission" date="2023-08" db="EMBL/GenBank/DDBJ databases">
        <authorList>
            <person name="Alioto T."/>
            <person name="Alioto T."/>
            <person name="Gomez Garrido J."/>
        </authorList>
    </citation>
    <scope>NUCLEOTIDE SEQUENCE</scope>
</reference>
<dbReference type="InterPro" id="IPR000832">
    <property type="entry name" value="GPCR_2_secretin-like"/>
</dbReference>
<evidence type="ECO:0000259" key="8">
    <source>
        <dbReference type="PROSITE" id="PS50221"/>
    </source>
</evidence>
<evidence type="ECO:0000256" key="3">
    <source>
        <dbReference type="ARBA" id="ARBA00022989"/>
    </source>
</evidence>
<dbReference type="Pfam" id="PF26588">
    <property type="entry name" value="GAIN_ADGRA3"/>
    <property type="match status" value="1"/>
</dbReference>
<dbReference type="InterPro" id="IPR057244">
    <property type="entry name" value="GAIN_B"/>
</dbReference>
<feature type="transmembrane region" description="Helical" evidence="7">
    <location>
        <begin position="327"/>
        <end position="347"/>
    </location>
</feature>
<dbReference type="InterPro" id="IPR000203">
    <property type="entry name" value="GPS"/>
</dbReference>
<evidence type="ECO:0000256" key="1">
    <source>
        <dbReference type="ARBA" id="ARBA00004141"/>
    </source>
</evidence>
<dbReference type="AlphaFoldDB" id="A0AA36AMX5"/>
<dbReference type="GO" id="GO:0016020">
    <property type="term" value="C:membrane"/>
    <property type="evidence" value="ECO:0007669"/>
    <property type="project" value="UniProtKB-SubCell"/>
</dbReference>
<dbReference type="Proteomes" id="UP001162480">
    <property type="component" value="Chromosome 2"/>
</dbReference>
<dbReference type="PANTHER" id="PTHR45692">
    <property type="entry name" value="G_PROTEIN_RECEP_F2_4 DOMAIN-CONTAINING PROTEIN"/>
    <property type="match status" value="1"/>
</dbReference>
<name>A0AA36AMX5_OCTVU</name>
<evidence type="ECO:0000256" key="2">
    <source>
        <dbReference type="ARBA" id="ARBA00022692"/>
    </source>
</evidence>
<dbReference type="PROSITE" id="PS50221">
    <property type="entry name" value="GAIN_B"/>
    <property type="match status" value="1"/>
</dbReference>
<dbReference type="InterPro" id="IPR058808">
    <property type="entry name" value="GAIN_ADGRA2/3"/>
</dbReference>
<dbReference type="EMBL" id="OX597815">
    <property type="protein sequence ID" value="CAI9718376.1"/>
    <property type="molecule type" value="Genomic_DNA"/>
</dbReference>
<keyword evidence="4 7" id="KW-0472">Membrane</keyword>
<evidence type="ECO:0000256" key="5">
    <source>
        <dbReference type="ARBA" id="ARBA00023157"/>
    </source>
</evidence>
<accession>A0AA36AMX5</accession>
<evidence type="ECO:0000256" key="6">
    <source>
        <dbReference type="SAM" id="MobiDB-lite"/>
    </source>
</evidence>
<feature type="domain" description="GAIN-B" evidence="8">
    <location>
        <begin position="108"/>
        <end position="297"/>
    </location>
</feature>
<dbReference type="Gene3D" id="1.20.1070.10">
    <property type="entry name" value="Rhodopsin 7-helix transmembrane proteins"/>
    <property type="match status" value="1"/>
</dbReference>
<keyword evidence="2 7" id="KW-0812">Transmembrane</keyword>
<keyword evidence="10" id="KW-1185">Reference proteome</keyword>
<keyword evidence="3 7" id="KW-1133">Transmembrane helix</keyword>
<dbReference type="PANTHER" id="PTHR45692:SF1">
    <property type="entry name" value="G-PROTEIN COUPLED RECEPTORS FAMILY 2 PROFILE 2 DOMAIN-CONTAINING PROTEIN"/>
    <property type="match status" value="1"/>
</dbReference>
<evidence type="ECO:0000256" key="7">
    <source>
        <dbReference type="SAM" id="Phobius"/>
    </source>
</evidence>
<dbReference type="Gene3D" id="2.60.220.50">
    <property type="match status" value="1"/>
</dbReference>
<evidence type="ECO:0000313" key="10">
    <source>
        <dbReference type="Proteomes" id="UP001162480"/>
    </source>
</evidence>
<dbReference type="Pfam" id="PF01825">
    <property type="entry name" value="GPS"/>
    <property type="match status" value="1"/>
</dbReference>
<keyword evidence="5" id="KW-1015">Disulfide bond</keyword>
<comment type="subcellular location">
    <subcellularLocation>
        <location evidence="1">Membrane</location>
        <topology evidence="1">Multi-pass membrane protein</topology>
    </subcellularLocation>
</comment>
<feature type="region of interest" description="Disordered" evidence="6">
    <location>
        <begin position="1"/>
        <end position="20"/>
    </location>
</feature>
<dbReference type="Pfam" id="PF00002">
    <property type="entry name" value="7tm_2"/>
    <property type="match status" value="1"/>
</dbReference>
<gene>
    <name evidence="9" type="ORF">OCTVUL_1B014780</name>
</gene>
<evidence type="ECO:0000256" key="4">
    <source>
        <dbReference type="ARBA" id="ARBA00023136"/>
    </source>
</evidence>